<protein>
    <submittedName>
        <fullName evidence="2">Aldose 1-epimerase family protein</fullName>
    </submittedName>
</protein>
<dbReference type="CDD" id="cd09022">
    <property type="entry name" value="Aldose_epim_Ec_YihR"/>
    <property type="match status" value="1"/>
</dbReference>
<reference evidence="2 3" key="1">
    <citation type="submission" date="2019-06" db="EMBL/GenBank/DDBJ databases">
        <authorList>
            <person name="Li F."/>
        </authorList>
    </citation>
    <scope>NUCLEOTIDE SEQUENCE [LARGE SCALE GENOMIC DNA]</scope>
    <source>
        <strain evidence="2 3">10F1D-1</strain>
    </source>
</reference>
<dbReference type="GO" id="GO:0005975">
    <property type="term" value="P:carbohydrate metabolic process"/>
    <property type="evidence" value="ECO:0007669"/>
    <property type="project" value="InterPro"/>
</dbReference>
<proteinExistence type="predicted"/>
<feature type="compositionally biased region" description="Low complexity" evidence="1">
    <location>
        <begin position="33"/>
        <end position="61"/>
    </location>
</feature>
<feature type="compositionally biased region" description="Low complexity" evidence="1">
    <location>
        <begin position="1"/>
        <end position="26"/>
    </location>
</feature>
<evidence type="ECO:0000313" key="2">
    <source>
        <dbReference type="EMBL" id="TPW75485.1"/>
    </source>
</evidence>
<dbReference type="InterPro" id="IPR037480">
    <property type="entry name" value="YihR-like"/>
</dbReference>
<dbReference type="AlphaFoldDB" id="A0A506Y0D9"/>
<dbReference type="GO" id="GO:0030246">
    <property type="term" value="F:carbohydrate binding"/>
    <property type="evidence" value="ECO:0007669"/>
    <property type="project" value="InterPro"/>
</dbReference>
<name>A0A506Y0D9_9MICO</name>
<feature type="region of interest" description="Disordered" evidence="1">
    <location>
        <begin position="1"/>
        <end position="62"/>
    </location>
</feature>
<dbReference type="OrthoDB" id="4739604at2"/>
<evidence type="ECO:0000313" key="3">
    <source>
        <dbReference type="Proteomes" id="UP000316252"/>
    </source>
</evidence>
<comment type="caution">
    <text evidence="2">The sequence shown here is derived from an EMBL/GenBank/DDBJ whole genome shotgun (WGS) entry which is preliminary data.</text>
</comment>
<dbReference type="Pfam" id="PF01263">
    <property type="entry name" value="Aldose_epim"/>
    <property type="match status" value="1"/>
</dbReference>
<dbReference type="InterPro" id="IPR011013">
    <property type="entry name" value="Gal_mutarotase_sf_dom"/>
</dbReference>
<gene>
    <name evidence="2" type="ORF">FJ657_06210</name>
</gene>
<dbReference type="EMBL" id="VHQG01000002">
    <property type="protein sequence ID" value="TPW75485.1"/>
    <property type="molecule type" value="Genomic_DNA"/>
</dbReference>
<dbReference type="SUPFAM" id="SSF74650">
    <property type="entry name" value="Galactose mutarotase-like"/>
    <property type="match status" value="1"/>
</dbReference>
<accession>A0A506Y0D9</accession>
<dbReference type="Proteomes" id="UP000316252">
    <property type="component" value="Unassembled WGS sequence"/>
</dbReference>
<dbReference type="GO" id="GO:0016853">
    <property type="term" value="F:isomerase activity"/>
    <property type="evidence" value="ECO:0007669"/>
    <property type="project" value="InterPro"/>
</dbReference>
<dbReference type="InterPro" id="IPR014718">
    <property type="entry name" value="GH-type_carb-bd"/>
</dbReference>
<organism evidence="2 3">
    <name type="scientific">Schumannella soli</name>
    <dbReference type="NCBI Taxonomy" id="2590779"/>
    <lineage>
        <taxon>Bacteria</taxon>
        <taxon>Bacillati</taxon>
        <taxon>Actinomycetota</taxon>
        <taxon>Actinomycetes</taxon>
        <taxon>Micrococcales</taxon>
        <taxon>Microbacteriaceae</taxon>
        <taxon>Schumannella</taxon>
    </lineage>
</organism>
<evidence type="ECO:0000256" key="1">
    <source>
        <dbReference type="SAM" id="MobiDB-lite"/>
    </source>
</evidence>
<sequence length="401" mass="42041">MRSTRARASSGSSRARAGRPRGASAASPPPRSGTPRVGAVTSDGATTTPTTTSAPPASAETDGLAADAVSPIGRRIHLSGGGVEAVIGTIAATLASLRVDGVQLTEPIDENAWPAYCNGIFLAPWPNRVRDGRWTHDGATQQLDVTERDRNNALHGLLQFTDHEIREQTPTSVTLGALIPAQHGWPFTLDSWVRYELVPGGLRATHGVRNLSGVTAPYATGVHPYLRLGDVPVRELRVTVPAASYVEVDDRLNPIGVKPVDGTPVDLRAGRLFSDLDLDTAYADLSPVDGATAWIEAPDGSRLTLLQDPDWRWVQVFTTAIFPAGGWTAVDPATSGPDVEGSGYLGGPLGDAIAIEPMTAPPDALNSGEGLIHLQPGAEWSGSWALRYTPAPAAGSSTDLA</sequence>
<dbReference type="Gene3D" id="2.70.98.10">
    <property type="match status" value="1"/>
</dbReference>
<dbReference type="InterPro" id="IPR008183">
    <property type="entry name" value="Aldose_1/G6P_1-epimerase"/>
</dbReference>
<keyword evidence="3" id="KW-1185">Reference proteome</keyword>